<keyword evidence="4" id="KW-0808">Transferase</keyword>
<proteinExistence type="inferred from homology"/>
<sequence length="769" mass="83259">MHRNKIPEKKGTWMEEWHQKLHNNTTPDDVPICEAYLAFLRSNGDQGAYWSVLSNAGLTRSMLESYDRPIRTDPHFFPDKKASLIGEFENYLKILKAVHSGADLQASASAASGYVPGGAKGYLGYVLANSNGHEILPIVEASVEARAELAPVLRNSRDVLYLDLALETVVRSAAERGVGHAGPRAAALIAPLLQNLALSLGDNEEVCYCLKAWQDLPHSVRFGEGFGKDDALRAMAVIERVRRALASVSDYVSQTVGPVSQQFGQAFGCEPWAVTLFPEEVVRGGPAFAVSLVLSAAEPHFRQVAELGAWQIISPASCWGRLEVVPDLHGIQEKVYSEPTVLLVKHVSGEEEVPLGVVGVLSGDTCDVLAHLSVRSRNMHVLFATCYDASQLGDLEAMAGKMVACETTPAGSVKWREADAAEVAAHAAGARQAAARGPIRVNIPKWSGKWVVGMDGFQDGVVGAKSKNLAGLRGRLPDWISLPSSCTVPFSTFEEVLKRRENRGLAGDLAKAIKAVQPGDGAGLALARCRDLVMQTPVPEELQNALRQAMRDGGIPVPEGEQWNDAMWALKSVWASKYNDRAYVSTRKVGINFDDVRMAVLCQRIVPAQYAYVIHTTNPTNGDAGEIYCELVLGLGEAIVSGTVPGAALTFVARKDDMDNPRVLLYPSKSEGMFVDESLIFRSDSNGEDLEGYAGAGLYDSVTTATTVRRKVDYSSDPLMTDPEFRGRLMRDICRAGLAIEQALGSAQDVEGVVDREGKVTVVQTRPQM</sequence>
<dbReference type="eggNOG" id="ENOG502QQ6R">
    <property type="taxonomic scope" value="Eukaryota"/>
</dbReference>
<comment type="similarity">
    <text evidence="2">Belongs to the PEP-utilizing enzyme family.</text>
</comment>
<evidence type="ECO:0000256" key="5">
    <source>
        <dbReference type="ARBA" id="ARBA00022723"/>
    </source>
</evidence>
<evidence type="ECO:0000256" key="9">
    <source>
        <dbReference type="ARBA" id="ARBA00022842"/>
    </source>
</evidence>
<dbReference type="Pfam" id="PF22973">
    <property type="entry name" value="GWD1_pHisD"/>
    <property type="match status" value="1"/>
</dbReference>
<evidence type="ECO:0000256" key="8">
    <source>
        <dbReference type="ARBA" id="ARBA00022840"/>
    </source>
</evidence>
<dbReference type="GeneID" id="17350643"/>
<dbReference type="GO" id="GO:0016301">
    <property type="term" value="F:kinase activity"/>
    <property type="evidence" value="ECO:0007669"/>
    <property type="project" value="UniProtKB-KW"/>
</dbReference>
<keyword evidence="14" id="KW-1185">Reference proteome</keyword>
<dbReference type="EMBL" id="GL433866">
    <property type="protein sequence ID" value="EFN51271.1"/>
    <property type="molecule type" value="Genomic_DNA"/>
</dbReference>
<comment type="cofactor">
    <cofactor evidence="1">
        <name>Mg(2+)</name>
        <dbReference type="ChEBI" id="CHEBI:18420"/>
    </cofactor>
</comment>
<evidence type="ECO:0000313" key="13">
    <source>
        <dbReference type="EMBL" id="EFN51271.1"/>
    </source>
</evidence>
<evidence type="ECO:0000256" key="1">
    <source>
        <dbReference type="ARBA" id="ARBA00001946"/>
    </source>
</evidence>
<dbReference type="STRING" id="554065.E1ZSA5"/>
<protein>
    <submittedName>
        <fullName evidence="13">Uncharacterized protein</fullName>
    </submittedName>
</protein>
<accession>E1ZSA5</accession>
<evidence type="ECO:0000256" key="10">
    <source>
        <dbReference type="ARBA" id="ARBA00023277"/>
    </source>
</evidence>
<evidence type="ECO:0000256" key="7">
    <source>
        <dbReference type="ARBA" id="ARBA00022777"/>
    </source>
</evidence>
<organism evidence="14">
    <name type="scientific">Chlorella variabilis</name>
    <name type="common">Green alga</name>
    <dbReference type="NCBI Taxonomy" id="554065"/>
    <lineage>
        <taxon>Eukaryota</taxon>
        <taxon>Viridiplantae</taxon>
        <taxon>Chlorophyta</taxon>
        <taxon>core chlorophytes</taxon>
        <taxon>Trebouxiophyceae</taxon>
        <taxon>Chlorellales</taxon>
        <taxon>Chlorellaceae</taxon>
        <taxon>Chlorella clade</taxon>
        <taxon>Chlorella</taxon>
    </lineage>
</organism>
<keyword evidence="7" id="KW-0418">Kinase</keyword>
<dbReference type="OMA" id="AICADEF"/>
<dbReference type="FunCoup" id="E1ZSA5">
    <property type="interactions" value="430"/>
</dbReference>
<dbReference type="InterPro" id="IPR002192">
    <property type="entry name" value="PPDK_AMP/ATP-bd"/>
</dbReference>
<dbReference type="OrthoDB" id="6123450at2759"/>
<evidence type="ECO:0000256" key="6">
    <source>
        <dbReference type="ARBA" id="ARBA00022741"/>
    </source>
</evidence>
<dbReference type="Gene3D" id="3.30.470.20">
    <property type="entry name" value="ATP-grasp fold, B domain"/>
    <property type="match status" value="1"/>
</dbReference>
<dbReference type="Proteomes" id="UP000008141">
    <property type="component" value="Unassembled WGS sequence"/>
</dbReference>
<keyword evidence="6" id="KW-0547">Nucleotide-binding</keyword>
<dbReference type="InterPro" id="IPR013815">
    <property type="entry name" value="ATP_grasp_subdomain_1"/>
</dbReference>
<dbReference type="KEGG" id="cvr:CHLNCDRAFT_37464"/>
<dbReference type="AlphaFoldDB" id="E1ZSA5"/>
<keyword evidence="5" id="KW-0479">Metal-binding</keyword>
<keyword evidence="8" id="KW-0067">ATP-binding</keyword>
<evidence type="ECO:0000256" key="2">
    <source>
        <dbReference type="ARBA" id="ARBA00007837"/>
    </source>
</evidence>
<evidence type="ECO:0000256" key="4">
    <source>
        <dbReference type="ARBA" id="ARBA00022679"/>
    </source>
</evidence>
<evidence type="ECO:0000256" key="3">
    <source>
        <dbReference type="ARBA" id="ARBA00011738"/>
    </source>
</evidence>
<dbReference type="InterPro" id="IPR054481">
    <property type="entry name" value="GWD1_pHisD"/>
</dbReference>
<evidence type="ECO:0000259" key="12">
    <source>
        <dbReference type="Pfam" id="PF22973"/>
    </source>
</evidence>
<feature type="domain" description="Pyruvate phosphate dikinase AMP/ATP-binding" evidence="11">
    <location>
        <begin position="565"/>
        <end position="768"/>
    </location>
</feature>
<dbReference type="Gene3D" id="3.30.1490.20">
    <property type="entry name" value="ATP-grasp fold, A domain"/>
    <property type="match status" value="2"/>
</dbReference>
<dbReference type="PANTHER" id="PTHR46999">
    <property type="entry name" value="ALPHA-GLUCAN WATER DIKINASE 1, CHLOROPLASTIC-RELATED"/>
    <property type="match status" value="1"/>
</dbReference>
<gene>
    <name evidence="13" type="ORF">CHLNCDRAFT_37464</name>
</gene>
<evidence type="ECO:0000313" key="14">
    <source>
        <dbReference type="Proteomes" id="UP000008141"/>
    </source>
</evidence>
<name>E1ZSA5_CHLVA</name>
<dbReference type="PANTHER" id="PTHR46999:SF1">
    <property type="entry name" value="ALPHA-GLUCAN WATER DIKINASE 1, CHLOROPLASTIC"/>
    <property type="match status" value="1"/>
</dbReference>
<dbReference type="GO" id="GO:0046872">
    <property type="term" value="F:metal ion binding"/>
    <property type="evidence" value="ECO:0007669"/>
    <property type="project" value="UniProtKB-KW"/>
</dbReference>
<dbReference type="RefSeq" id="XP_005843373.1">
    <property type="nucleotide sequence ID" value="XM_005843311.1"/>
</dbReference>
<feature type="domain" description="Alpha-glucan water dikinase phosphohistidine-like" evidence="12">
    <location>
        <begin position="309"/>
        <end position="422"/>
    </location>
</feature>
<reference evidence="13 14" key="1">
    <citation type="journal article" date="2010" name="Plant Cell">
        <title>The Chlorella variabilis NC64A genome reveals adaptation to photosymbiosis, coevolution with viruses, and cryptic sex.</title>
        <authorList>
            <person name="Blanc G."/>
            <person name="Duncan G."/>
            <person name="Agarkova I."/>
            <person name="Borodovsky M."/>
            <person name="Gurnon J."/>
            <person name="Kuo A."/>
            <person name="Lindquist E."/>
            <person name="Lucas S."/>
            <person name="Pangilinan J."/>
            <person name="Polle J."/>
            <person name="Salamov A."/>
            <person name="Terry A."/>
            <person name="Yamada T."/>
            <person name="Dunigan D.D."/>
            <person name="Grigoriev I.V."/>
            <person name="Claverie J.M."/>
            <person name="Van Etten J.L."/>
        </authorList>
    </citation>
    <scope>NUCLEOTIDE SEQUENCE [LARGE SCALE GENOMIC DNA]</scope>
    <source>
        <strain evidence="13 14">NC64A</strain>
    </source>
</reference>
<keyword evidence="9" id="KW-0460">Magnesium</keyword>
<dbReference type="Pfam" id="PF01326">
    <property type="entry name" value="PPDK_N"/>
    <property type="match status" value="1"/>
</dbReference>
<comment type="subunit">
    <text evidence="3">Homodimer.</text>
</comment>
<dbReference type="InParanoid" id="E1ZSA5"/>
<dbReference type="SUPFAM" id="SSF56059">
    <property type="entry name" value="Glutathione synthetase ATP-binding domain-like"/>
    <property type="match status" value="1"/>
</dbReference>
<evidence type="ECO:0000259" key="11">
    <source>
        <dbReference type="Pfam" id="PF01326"/>
    </source>
</evidence>
<keyword evidence="10" id="KW-0119">Carbohydrate metabolism</keyword>
<dbReference type="GO" id="GO:0005524">
    <property type="term" value="F:ATP binding"/>
    <property type="evidence" value="ECO:0007669"/>
    <property type="project" value="UniProtKB-KW"/>
</dbReference>